<dbReference type="PANTHER" id="PTHR43459">
    <property type="entry name" value="ENOYL-COA HYDRATASE"/>
    <property type="match status" value="1"/>
</dbReference>
<dbReference type="Gene3D" id="1.10.12.10">
    <property type="entry name" value="Lyase 2-enoyl-coa Hydratase, Chain A, domain 2"/>
    <property type="match status" value="1"/>
</dbReference>
<evidence type="ECO:0000313" key="3">
    <source>
        <dbReference type="EMBL" id="MBC4016951.1"/>
    </source>
</evidence>
<dbReference type="GO" id="GO:0003824">
    <property type="term" value="F:catalytic activity"/>
    <property type="evidence" value="ECO:0007669"/>
    <property type="project" value="UniProtKB-ARBA"/>
</dbReference>
<dbReference type="InterPro" id="IPR014748">
    <property type="entry name" value="Enoyl-CoA_hydra_C"/>
</dbReference>
<dbReference type="SUPFAM" id="SSF52096">
    <property type="entry name" value="ClpP/crotonase"/>
    <property type="match status" value="1"/>
</dbReference>
<reference evidence="3" key="1">
    <citation type="submission" date="2020-08" db="EMBL/GenBank/DDBJ databases">
        <authorList>
            <person name="Hu Y."/>
            <person name="Nguyen S.V."/>
            <person name="Li F."/>
            <person name="Fanning S."/>
        </authorList>
    </citation>
    <scope>NUCLEOTIDE SEQUENCE</scope>
    <source>
        <strain evidence="3">SYSU D8009</strain>
    </source>
</reference>
<evidence type="ECO:0000313" key="4">
    <source>
        <dbReference type="Proteomes" id="UP000600101"/>
    </source>
</evidence>
<comment type="similarity">
    <text evidence="1">Belongs to the enoyl-CoA hydratase/isomerase family.</text>
</comment>
<accession>A0A9X0QZP1</accession>
<keyword evidence="4" id="KW-1185">Reference proteome</keyword>
<dbReference type="CDD" id="cd06558">
    <property type="entry name" value="crotonase-like"/>
    <property type="match status" value="1"/>
</dbReference>
<organism evidence="3 4">
    <name type="scientific">Siccirubricoccus deserti</name>
    <dbReference type="NCBI Taxonomy" id="2013562"/>
    <lineage>
        <taxon>Bacteria</taxon>
        <taxon>Pseudomonadati</taxon>
        <taxon>Pseudomonadota</taxon>
        <taxon>Alphaproteobacteria</taxon>
        <taxon>Acetobacterales</taxon>
        <taxon>Roseomonadaceae</taxon>
        <taxon>Siccirubricoccus</taxon>
    </lineage>
</organism>
<comment type="caution">
    <text evidence="3">The sequence shown here is derived from an EMBL/GenBank/DDBJ whole genome shotgun (WGS) entry which is preliminary data.</text>
</comment>
<feature type="compositionally biased region" description="Low complexity" evidence="2">
    <location>
        <begin position="1"/>
        <end position="25"/>
    </location>
</feature>
<feature type="region of interest" description="Disordered" evidence="2">
    <location>
        <begin position="1"/>
        <end position="39"/>
    </location>
</feature>
<name>A0A9X0QZP1_9PROT</name>
<evidence type="ECO:0000256" key="1">
    <source>
        <dbReference type="ARBA" id="ARBA00005254"/>
    </source>
</evidence>
<proteinExistence type="inferred from homology"/>
<sequence>MSAPASPSCAARSGRPSSGSDPSGVVPGGGLRDSAQARKLPPTFGGRVVSELLFDTAGGIATITLNRPDSGNAFTTEMLGLWEKALRECILDDAIRAVVLTGAGRIFCSGGDVKRMAANTSGGQSAWDRAKYLTDHVHRIPLTLMELDKPYIVAVNGAATGAGMDMALMGDIRFAAESARFAETYIKVGFVAGDGGAWMLPRLVGQPKALEMLWTGDFVSAAEAERIGLVNKVVPDAELLSATQAFAERLANGPTVAIRLMKRMVQQGQTSSFRDALAFAASCAGVVGSTEDHREATAAFAQKRKPEFKGR</sequence>
<dbReference type="PANTHER" id="PTHR43459:SF1">
    <property type="entry name" value="EG:BACN32G11.4 PROTEIN"/>
    <property type="match status" value="1"/>
</dbReference>
<dbReference type="Pfam" id="PF00378">
    <property type="entry name" value="ECH_1"/>
    <property type="match status" value="1"/>
</dbReference>
<dbReference type="InterPro" id="IPR001753">
    <property type="entry name" value="Enoyl-CoA_hydra/iso"/>
</dbReference>
<gene>
    <name evidence="3" type="ORF">H7965_16655</name>
</gene>
<protein>
    <submittedName>
        <fullName evidence="3">Enoyl-CoA hydratase/isomerase family protein</fullName>
    </submittedName>
</protein>
<evidence type="ECO:0000256" key="2">
    <source>
        <dbReference type="SAM" id="MobiDB-lite"/>
    </source>
</evidence>
<dbReference type="Gene3D" id="3.90.226.10">
    <property type="entry name" value="2-enoyl-CoA Hydratase, Chain A, domain 1"/>
    <property type="match status" value="1"/>
</dbReference>
<dbReference type="AlphaFoldDB" id="A0A9X0QZP1"/>
<dbReference type="EMBL" id="JACOMF010000020">
    <property type="protein sequence ID" value="MBC4016951.1"/>
    <property type="molecule type" value="Genomic_DNA"/>
</dbReference>
<dbReference type="InterPro" id="IPR029045">
    <property type="entry name" value="ClpP/crotonase-like_dom_sf"/>
</dbReference>
<dbReference type="Proteomes" id="UP000600101">
    <property type="component" value="Unassembled WGS sequence"/>
</dbReference>